<accession>A0AAD7EPR5</accession>
<keyword evidence="1" id="KW-1133">Transmembrane helix</keyword>
<gene>
    <name evidence="3" type="ORF">DFH08DRAFT_701552</name>
</gene>
<evidence type="ECO:0000259" key="2">
    <source>
        <dbReference type="Pfam" id="PF18885"/>
    </source>
</evidence>
<dbReference type="InterPro" id="IPR043708">
    <property type="entry name" value="DUF5648"/>
</dbReference>
<reference evidence="3" key="1">
    <citation type="submission" date="2023-03" db="EMBL/GenBank/DDBJ databases">
        <title>Massive genome expansion in bonnet fungi (Mycena s.s.) driven by repeated elements and novel gene families across ecological guilds.</title>
        <authorList>
            <consortium name="Lawrence Berkeley National Laboratory"/>
            <person name="Harder C.B."/>
            <person name="Miyauchi S."/>
            <person name="Viragh M."/>
            <person name="Kuo A."/>
            <person name="Thoen E."/>
            <person name="Andreopoulos B."/>
            <person name="Lu D."/>
            <person name="Skrede I."/>
            <person name="Drula E."/>
            <person name="Henrissat B."/>
            <person name="Morin E."/>
            <person name="Kohler A."/>
            <person name="Barry K."/>
            <person name="LaButti K."/>
            <person name="Morin E."/>
            <person name="Salamov A."/>
            <person name="Lipzen A."/>
            <person name="Mereny Z."/>
            <person name="Hegedus B."/>
            <person name="Baldrian P."/>
            <person name="Stursova M."/>
            <person name="Weitz H."/>
            <person name="Taylor A."/>
            <person name="Grigoriev I.V."/>
            <person name="Nagy L.G."/>
            <person name="Martin F."/>
            <person name="Kauserud H."/>
        </authorList>
    </citation>
    <scope>NUCLEOTIDE SEQUENCE</scope>
    <source>
        <strain evidence="3">CBHHK002</strain>
    </source>
</reference>
<feature type="non-terminal residue" evidence="3">
    <location>
        <position position="1"/>
    </location>
</feature>
<name>A0AAD7EPR5_9AGAR</name>
<protein>
    <recommendedName>
        <fullName evidence="2">DUF5648 domain-containing protein</fullName>
    </recommendedName>
</protein>
<keyword evidence="1" id="KW-0812">Transmembrane</keyword>
<keyword evidence="4" id="KW-1185">Reference proteome</keyword>
<feature type="transmembrane region" description="Helical" evidence="1">
    <location>
        <begin position="168"/>
        <end position="191"/>
    </location>
</feature>
<organism evidence="3 4">
    <name type="scientific">Mycena albidolilacea</name>
    <dbReference type="NCBI Taxonomy" id="1033008"/>
    <lineage>
        <taxon>Eukaryota</taxon>
        <taxon>Fungi</taxon>
        <taxon>Dikarya</taxon>
        <taxon>Basidiomycota</taxon>
        <taxon>Agaricomycotina</taxon>
        <taxon>Agaricomycetes</taxon>
        <taxon>Agaricomycetidae</taxon>
        <taxon>Agaricales</taxon>
        <taxon>Marasmiineae</taxon>
        <taxon>Mycenaceae</taxon>
        <taxon>Mycena</taxon>
    </lineage>
</organism>
<evidence type="ECO:0000313" key="4">
    <source>
        <dbReference type="Proteomes" id="UP001218218"/>
    </source>
</evidence>
<proteinExistence type="predicted"/>
<dbReference type="AlphaFoldDB" id="A0AAD7EPR5"/>
<evidence type="ECO:0000313" key="3">
    <source>
        <dbReference type="EMBL" id="KAJ7346079.1"/>
    </source>
</evidence>
<keyword evidence="1" id="KW-0472">Membrane</keyword>
<dbReference type="EMBL" id="JARIHO010000021">
    <property type="protein sequence ID" value="KAJ7346079.1"/>
    <property type="molecule type" value="Genomic_DNA"/>
</dbReference>
<feature type="domain" description="DUF5648" evidence="2">
    <location>
        <begin position="6"/>
        <end position="78"/>
    </location>
</feature>
<dbReference type="Proteomes" id="UP001218218">
    <property type="component" value="Unassembled WGS sequence"/>
</dbReference>
<dbReference type="Pfam" id="PF18885">
    <property type="entry name" value="DUF5648"/>
    <property type="match status" value="1"/>
</dbReference>
<evidence type="ECO:0000256" key="1">
    <source>
        <dbReference type="SAM" id="Phobius"/>
    </source>
</evidence>
<sequence length="283" mass="30617">ACAGADQAEPLYRDWNPTTRDHFYTTDSAEASGASGYTVDGVKALVFTTQVAGSVRFLRLYNGGYHFYTTNATEAAQAPGYIIEDKGPMYIYPKQLCGSVPFYRLYAGDIGDHFYTVDTGEWDGAEKSGWVFELVAGYVFLPPNASTGSAPPPSTSGSPTPLTHKPQAGAIAGGIVGTVILIAMGVGFWVFSRRRAHSVSSLAPVTVFDSTAPVSSVMRHGSNKRYLQSPSNIFLPTSHGAETVSSTNLQMSELVGLVHQLNDRLQSQRWDEEEVPPEYTSDR</sequence>
<comment type="caution">
    <text evidence="3">The sequence shown here is derived from an EMBL/GenBank/DDBJ whole genome shotgun (WGS) entry which is preliminary data.</text>
</comment>